<proteinExistence type="predicted"/>
<dbReference type="STRING" id="633148.Tagg_0657"/>
<dbReference type="Proteomes" id="UP000002376">
    <property type="component" value="Chromosome"/>
</dbReference>
<dbReference type="AlphaFoldDB" id="D5U1D0"/>
<reference evidence="2" key="2">
    <citation type="journal article" date="2010" name="Stand. Genomic Sci.">
        <title>Complete genome sequence of Thermosphaera aggregans type strain (M11TLT).</title>
        <authorList>
            <person name="Spring S."/>
            <person name="Rachel R."/>
            <person name="Lapidus A."/>
            <person name="Davenport K."/>
            <person name="Tice H."/>
            <person name="Copeland A."/>
            <person name="Cheng J.-F."/>
            <person name="Lucas S."/>
            <person name="Chen F."/>
            <person name="Nolan M."/>
            <person name="Bruce D."/>
            <person name="Goodwin L."/>
            <person name="Pitluck S."/>
            <person name="Ivanova N."/>
            <person name="Mavromatis K."/>
            <person name="Ovchinnikova G."/>
            <person name="Pati A."/>
            <person name="Chen A."/>
            <person name="Palaniappan K."/>
            <person name="Land M."/>
            <person name="Hauser L."/>
            <person name="Chang Y.-J."/>
            <person name="Jeffries C.C."/>
            <person name="Brettin T."/>
            <person name="Detter J.C."/>
            <person name="Tapia R."/>
            <person name="Han C."/>
            <person name="Heimerl T."/>
            <person name="Weikl F."/>
            <person name="Brambilla E."/>
            <person name="Goker M."/>
            <person name="Bristow J."/>
            <person name="Eisen J.A."/>
            <person name="Markowitz V."/>
            <person name="Hugenholtz P."/>
            <person name="Kyrpides N.C."/>
            <person name="Klenk H.-P."/>
        </authorList>
    </citation>
    <scope>NUCLEOTIDE SEQUENCE [LARGE SCALE GENOMIC DNA]</scope>
    <source>
        <strain evidence="2">DSM 11486 / M11TL</strain>
    </source>
</reference>
<evidence type="ECO:0000313" key="1">
    <source>
        <dbReference type="EMBL" id="ADG90930.1"/>
    </source>
</evidence>
<reference evidence="1 2" key="1">
    <citation type="journal article" date="2010" name="Stand. Genomic Sci.">
        <title>Complete genome sequence of Thermosphaera aggregans type strain (M11TL).</title>
        <authorList>
            <person name="Spring S."/>
            <person name="Rachel R."/>
            <person name="Lapidus A."/>
            <person name="Davenport K."/>
            <person name="Tice H."/>
            <person name="Copeland A."/>
            <person name="Cheng J.F."/>
            <person name="Lucas S."/>
            <person name="Chen F."/>
            <person name="Nolan M."/>
            <person name="Bruce D."/>
            <person name="Goodwin L."/>
            <person name="Pitluck S."/>
            <person name="Ivanova N."/>
            <person name="Mavromatis K."/>
            <person name="Ovchinnikova G."/>
            <person name="Pati A."/>
            <person name="Chen A."/>
            <person name="Palaniappan K."/>
            <person name="Land M."/>
            <person name="Hauser L."/>
            <person name="Chang Y.J."/>
            <person name="Jeffries C.C."/>
            <person name="Brettin T."/>
            <person name="Detter J.C."/>
            <person name="Tapia R."/>
            <person name="Han C."/>
            <person name="Heimerl T."/>
            <person name="Weikl F."/>
            <person name="Brambilla E."/>
            <person name="Goker M."/>
            <person name="Bristow J."/>
            <person name="Eisen J.A."/>
            <person name="Markowitz V."/>
            <person name="Hugenholtz P."/>
            <person name="Kyrpides N.C."/>
            <person name="Klenk H.P."/>
        </authorList>
    </citation>
    <scope>NUCLEOTIDE SEQUENCE [LARGE SCALE GENOMIC DNA]</scope>
    <source>
        <strain evidence="2">DSM 11486 / M11TL</strain>
    </source>
</reference>
<accession>D5U1D0</accession>
<evidence type="ECO:0008006" key="3">
    <source>
        <dbReference type="Google" id="ProtNLM"/>
    </source>
</evidence>
<dbReference type="KEGG" id="tag:Tagg_0657"/>
<gene>
    <name evidence="1" type="ordered locus">Tagg_0657</name>
</gene>
<keyword evidence="2" id="KW-1185">Reference proteome</keyword>
<name>D5U1D0_THEAM</name>
<dbReference type="HOGENOM" id="CLU_078426_0_0_2"/>
<reference key="3">
    <citation type="submission" date="2010-02" db="EMBL/GenBank/DDBJ databases">
        <title>Complete genome sequence of Thermosphaera aggregans type strain (M11TL).</title>
        <authorList>
            <consortium name="US DOE Joint Genome Institute (JGI-PGF)"/>
            <person name="Spring S."/>
            <person name="Lapidus A."/>
            <person name="Munk C."/>
            <person name="Schroeder M."/>
            <person name="Glavina Del Rio T."/>
            <person name="Tice H."/>
            <person name="Copeland A."/>
            <person name="Cheng J.-F."/>
            <person name="Lucas S."/>
            <person name="Chen F."/>
            <person name="Nolan M."/>
            <person name="Bruce D."/>
            <person name="Goodwin L."/>
            <person name="Pitluck S."/>
            <person name="Ivanova N."/>
            <person name="Mavromatis K."/>
            <person name="Ovchinnikova G."/>
            <person name="Pati A."/>
            <person name="Chen A."/>
            <person name="Palaniappan K."/>
            <person name="Land M."/>
            <person name="Hauser L."/>
            <person name="Chang Y.-J."/>
            <person name="Jeffries C.C."/>
            <person name="Brettin T."/>
            <person name="Detter J.C."/>
            <person name="Tapia R."/>
            <person name="Han C."/>
            <person name="Chain P."/>
            <person name="Heimerl T."/>
            <person name="Weik F."/>
            <person name="Goker M."/>
            <person name="Rachel R."/>
            <person name="Bristow J."/>
            <person name="Eisen J.A."/>
            <person name="Markowitz V."/>
            <person name="Hugenholtz P."/>
            <person name="Kyrpides N.C."/>
            <person name="Klenk H.-P."/>
        </authorList>
    </citation>
    <scope>NUCLEOTIDE SEQUENCE</scope>
    <source>
        <strain>DSM 11486</strain>
    </source>
</reference>
<evidence type="ECO:0000313" key="2">
    <source>
        <dbReference type="Proteomes" id="UP000002376"/>
    </source>
</evidence>
<protein>
    <recommendedName>
        <fullName evidence="3">HprK-related kinase A</fullName>
    </recommendedName>
</protein>
<dbReference type="EMBL" id="CP001939">
    <property type="protein sequence ID" value="ADG90930.1"/>
    <property type="molecule type" value="Genomic_DNA"/>
</dbReference>
<dbReference type="eggNOG" id="arCOG07350">
    <property type="taxonomic scope" value="Archaea"/>
</dbReference>
<organism evidence="1 2">
    <name type="scientific">Thermosphaera aggregans (strain DSM 11486 / M11TL)</name>
    <dbReference type="NCBI Taxonomy" id="633148"/>
    <lineage>
        <taxon>Archaea</taxon>
        <taxon>Thermoproteota</taxon>
        <taxon>Thermoprotei</taxon>
        <taxon>Desulfurococcales</taxon>
        <taxon>Desulfurococcaceae</taxon>
        <taxon>Thermosphaera</taxon>
    </lineage>
</organism>
<sequence>MQSLCISVIDSAIQIETENIEELRASLTSVFAKRYLPRLKILDECRPDVMIYWINRDVKFRVLTHNLISHGLPSLFIVEGRYPAAYSNESPFFFILQIIAYVLGKKGYVVLTDSVTIERDGKALIFLGYPHSGKSSISAVAFYRGFKVYATENTVLRVAKPLKVVNGTSVLVYDPAIKNLYNVKIAPDGTTRHGYEYIDLETRDADPPRELEVDKIFLIHSGFTCKGFSASPVTGRKIRKTLWYFSTSLLKGVDYYEPQPLDNLVTEEVAKTLQSFLEIVEENYRDRVFEVFGSIPEIFENTVLGSRPADICN</sequence>